<dbReference type="Pfam" id="PF00290">
    <property type="entry name" value="Trp_syntA"/>
    <property type="match status" value="1"/>
</dbReference>
<keyword evidence="5 8" id="KW-0057">Aromatic amino acid biosynthesis</keyword>
<reference evidence="10 11" key="1">
    <citation type="submission" date="2023-11" db="EMBL/GenBank/DDBJ databases">
        <authorList>
            <person name="Xu M."/>
            <person name="Jiang T."/>
        </authorList>
    </citation>
    <scope>NUCLEOTIDE SEQUENCE [LARGE SCALE GENOMIC DNA]</scope>
    <source>
        <strain evidence="10 11">SD</strain>
    </source>
</reference>
<dbReference type="Proteomes" id="UP001277761">
    <property type="component" value="Unassembled WGS sequence"/>
</dbReference>
<dbReference type="Gene3D" id="3.20.20.70">
    <property type="entry name" value="Aldolase class I"/>
    <property type="match status" value="1"/>
</dbReference>
<keyword evidence="4 8" id="KW-0822">Tryptophan biosynthesis</keyword>
<comment type="similarity">
    <text evidence="8 9">Belongs to the TrpA family.</text>
</comment>
<evidence type="ECO:0000256" key="9">
    <source>
        <dbReference type="RuleBase" id="RU003662"/>
    </source>
</evidence>
<feature type="active site" description="Proton acceptor" evidence="8">
    <location>
        <position position="69"/>
    </location>
</feature>
<evidence type="ECO:0000256" key="2">
    <source>
        <dbReference type="ARBA" id="ARBA00011270"/>
    </source>
</evidence>
<evidence type="ECO:0000256" key="8">
    <source>
        <dbReference type="HAMAP-Rule" id="MF_00131"/>
    </source>
</evidence>
<dbReference type="CDD" id="cd04724">
    <property type="entry name" value="Tryptophan_synthase_alpha"/>
    <property type="match status" value="1"/>
</dbReference>
<evidence type="ECO:0000256" key="6">
    <source>
        <dbReference type="ARBA" id="ARBA00023239"/>
    </source>
</evidence>
<dbReference type="InterPro" id="IPR002028">
    <property type="entry name" value="Trp_synthase_suA"/>
</dbReference>
<gene>
    <name evidence="8 10" type="primary">trpA</name>
    <name evidence="10" type="ORF">SK069_03285</name>
</gene>
<keyword evidence="6 8" id="KW-0456">Lyase</keyword>
<dbReference type="EMBL" id="JAXAVX010000001">
    <property type="protein sequence ID" value="MDX8150605.1"/>
    <property type="molecule type" value="Genomic_DNA"/>
</dbReference>
<comment type="caution">
    <text evidence="10">The sequence shown here is derived from an EMBL/GenBank/DDBJ whole genome shotgun (WGS) entry which is preliminary data.</text>
</comment>
<comment type="catalytic activity">
    <reaction evidence="7 8">
        <text>(1S,2R)-1-C-(indol-3-yl)glycerol 3-phosphate + L-serine = D-glyceraldehyde 3-phosphate + L-tryptophan + H2O</text>
        <dbReference type="Rhea" id="RHEA:10532"/>
        <dbReference type="ChEBI" id="CHEBI:15377"/>
        <dbReference type="ChEBI" id="CHEBI:33384"/>
        <dbReference type="ChEBI" id="CHEBI:57912"/>
        <dbReference type="ChEBI" id="CHEBI:58866"/>
        <dbReference type="ChEBI" id="CHEBI:59776"/>
        <dbReference type="EC" id="4.2.1.20"/>
    </reaction>
</comment>
<feature type="active site" description="Proton acceptor" evidence="8">
    <location>
        <position position="80"/>
    </location>
</feature>
<dbReference type="InterPro" id="IPR013785">
    <property type="entry name" value="Aldolase_TIM"/>
</dbReference>
<dbReference type="SUPFAM" id="SSF51366">
    <property type="entry name" value="Ribulose-phoshate binding barrel"/>
    <property type="match status" value="1"/>
</dbReference>
<protein>
    <recommendedName>
        <fullName evidence="8">Tryptophan synthase alpha chain</fullName>
        <ecNumber evidence="8">4.2.1.20</ecNumber>
    </recommendedName>
</protein>
<evidence type="ECO:0000256" key="5">
    <source>
        <dbReference type="ARBA" id="ARBA00023141"/>
    </source>
</evidence>
<dbReference type="GO" id="GO:0004834">
    <property type="term" value="F:tryptophan synthase activity"/>
    <property type="evidence" value="ECO:0007669"/>
    <property type="project" value="UniProtKB-EC"/>
</dbReference>
<comment type="subunit">
    <text evidence="2 8">Tetramer of two alpha and two beta chains.</text>
</comment>
<proteinExistence type="inferred from homology"/>
<keyword evidence="11" id="KW-1185">Reference proteome</keyword>
<comment type="function">
    <text evidence="8">The alpha subunit is responsible for the aldol cleavage of indoleglycerol phosphate to indole and glyceraldehyde 3-phosphate.</text>
</comment>
<evidence type="ECO:0000256" key="4">
    <source>
        <dbReference type="ARBA" id="ARBA00022822"/>
    </source>
</evidence>
<evidence type="ECO:0000256" key="1">
    <source>
        <dbReference type="ARBA" id="ARBA00004733"/>
    </source>
</evidence>
<dbReference type="PANTHER" id="PTHR43406:SF1">
    <property type="entry name" value="TRYPTOPHAN SYNTHASE ALPHA CHAIN, CHLOROPLASTIC"/>
    <property type="match status" value="1"/>
</dbReference>
<comment type="pathway">
    <text evidence="1 8">Amino-acid biosynthesis; L-tryptophan biosynthesis; L-tryptophan from chorismate: step 5/5.</text>
</comment>
<sequence length="281" mass="28193">MSGQETAGADAPVRGGVGAERIAAAFARRAADPSHPTALMPYLMGGYPTPSVSRELTQAYVDGGADLVELGVPYSDPLADGPVIHAAGTTALEAGVTPADVLRIGEQLAADVPVVLMVYANLVHHPGFGTFVARLRDAGISGLIVPDLPIGEESAEAIALCDEAGVAFVPLIAPTTSDARAAEVAREARGFLYAVSVTGTTGERAALADQFSEVVSRAKAHATVPVGLGFGIATGEHAAQAAAAGADGVIVGSRLVRAAGEPDPVSAVSAVMADLARGLGR</sequence>
<dbReference type="PANTHER" id="PTHR43406">
    <property type="entry name" value="TRYPTOPHAN SYNTHASE, ALPHA CHAIN"/>
    <property type="match status" value="1"/>
</dbReference>
<evidence type="ECO:0000256" key="7">
    <source>
        <dbReference type="ARBA" id="ARBA00049047"/>
    </source>
</evidence>
<accession>A0ABU4VIF2</accession>
<organism evidence="10 11">
    <name type="scientific">Patulibacter brassicae</name>
    <dbReference type="NCBI Taxonomy" id="1705717"/>
    <lineage>
        <taxon>Bacteria</taxon>
        <taxon>Bacillati</taxon>
        <taxon>Actinomycetota</taxon>
        <taxon>Thermoleophilia</taxon>
        <taxon>Solirubrobacterales</taxon>
        <taxon>Patulibacteraceae</taxon>
        <taxon>Patulibacter</taxon>
    </lineage>
</organism>
<keyword evidence="3 8" id="KW-0028">Amino-acid biosynthesis</keyword>
<dbReference type="NCBIfam" id="TIGR00262">
    <property type="entry name" value="trpA"/>
    <property type="match status" value="1"/>
</dbReference>
<dbReference type="EC" id="4.2.1.20" evidence="8"/>
<dbReference type="PROSITE" id="PS00167">
    <property type="entry name" value="TRP_SYNTHASE_ALPHA"/>
    <property type="match status" value="1"/>
</dbReference>
<dbReference type="InterPro" id="IPR011060">
    <property type="entry name" value="RibuloseP-bd_barrel"/>
</dbReference>
<dbReference type="HAMAP" id="MF_00131">
    <property type="entry name" value="Trp_synth_alpha"/>
    <property type="match status" value="1"/>
</dbReference>
<evidence type="ECO:0000256" key="3">
    <source>
        <dbReference type="ARBA" id="ARBA00022605"/>
    </source>
</evidence>
<dbReference type="RefSeq" id="WP_319952750.1">
    <property type="nucleotide sequence ID" value="NZ_JAXAVX010000001.1"/>
</dbReference>
<dbReference type="InterPro" id="IPR018204">
    <property type="entry name" value="Trp_synthase_alpha_AS"/>
</dbReference>
<evidence type="ECO:0000313" key="11">
    <source>
        <dbReference type="Proteomes" id="UP001277761"/>
    </source>
</evidence>
<evidence type="ECO:0000313" key="10">
    <source>
        <dbReference type="EMBL" id="MDX8150605.1"/>
    </source>
</evidence>
<name>A0ABU4VIF2_9ACTN</name>